<gene>
    <name evidence="1" type="ORF">NCTC11343_04560</name>
</gene>
<sequence length="85" mass="9912">MYTEYIFKNIDTTDDFEDKVNAGLINIDELERFTFKITENSLNYLEPGILKPSVSFTNDKVILDQKIKKKYKVIDFSQAIVVMPN</sequence>
<dbReference type="AlphaFoldDB" id="A0A2X2JK62"/>
<evidence type="ECO:0000313" key="2">
    <source>
        <dbReference type="Proteomes" id="UP000251241"/>
    </source>
</evidence>
<organism evidence="1 2">
    <name type="scientific">Sphingobacterium multivorum</name>
    <dbReference type="NCBI Taxonomy" id="28454"/>
    <lineage>
        <taxon>Bacteria</taxon>
        <taxon>Pseudomonadati</taxon>
        <taxon>Bacteroidota</taxon>
        <taxon>Sphingobacteriia</taxon>
        <taxon>Sphingobacteriales</taxon>
        <taxon>Sphingobacteriaceae</taxon>
        <taxon>Sphingobacterium</taxon>
    </lineage>
</organism>
<proteinExistence type="predicted"/>
<name>A0A2X2JK62_SPHMU</name>
<protein>
    <submittedName>
        <fullName evidence="1">Uncharacterized protein</fullName>
    </submittedName>
</protein>
<evidence type="ECO:0000313" key="1">
    <source>
        <dbReference type="EMBL" id="SPZ92536.1"/>
    </source>
</evidence>
<accession>A0A2X2JK62</accession>
<reference evidence="1 2" key="1">
    <citation type="submission" date="2018-06" db="EMBL/GenBank/DDBJ databases">
        <authorList>
            <consortium name="Pathogen Informatics"/>
            <person name="Doyle S."/>
        </authorList>
    </citation>
    <scope>NUCLEOTIDE SEQUENCE [LARGE SCALE GENOMIC DNA]</scope>
    <source>
        <strain evidence="1 2">NCTC11343</strain>
    </source>
</reference>
<dbReference type="Proteomes" id="UP000251241">
    <property type="component" value="Unassembled WGS sequence"/>
</dbReference>
<dbReference type="EMBL" id="UAUU01000011">
    <property type="protein sequence ID" value="SPZ92536.1"/>
    <property type="molecule type" value="Genomic_DNA"/>
</dbReference>